<proteinExistence type="predicted"/>
<gene>
    <name evidence="1" type="ORF">UFOVP503_30</name>
    <name evidence="2" type="ORF">UFOVP763_24</name>
</gene>
<protein>
    <submittedName>
        <fullName evidence="1">Uncharacterized protein</fullName>
    </submittedName>
</protein>
<name>A0A6J5MIP6_9CAUD</name>
<evidence type="ECO:0000313" key="2">
    <source>
        <dbReference type="EMBL" id="CAB4160991.1"/>
    </source>
</evidence>
<dbReference type="EMBL" id="LR796471">
    <property type="protein sequence ID" value="CAB4146524.1"/>
    <property type="molecule type" value="Genomic_DNA"/>
</dbReference>
<sequence>MTPKPKSAFLTVRVPANMHMKFHIKAQRYGQPSAVLREIIEAFLDDRLSILPPSNRKESLYVTRTQD</sequence>
<reference evidence="1" key="1">
    <citation type="submission" date="2020-04" db="EMBL/GenBank/DDBJ databases">
        <authorList>
            <person name="Chiriac C."/>
            <person name="Salcher M."/>
            <person name="Ghai R."/>
            <person name="Kavagutti S V."/>
        </authorList>
    </citation>
    <scope>NUCLEOTIDE SEQUENCE</scope>
</reference>
<organism evidence="1">
    <name type="scientific">uncultured Caudovirales phage</name>
    <dbReference type="NCBI Taxonomy" id="2100421"/>
    <lineage>
        <taxon>Viruses</taxon>
        <taxon>Duplodnaviria</taxon>
        <taxon>Heunggongvirae</taxon>
        <taxon>Uroviricota</taxon>
        <taxon>Caudoviricetes</taxon>
        <taxon>Peduoviridae</taxon>
        <taxon>Maltschvirus</taxon>
        <taxon>Maltschvirus maltsch</taxon>
    </lineage>
</organism>
<dbReference type="EMBL" id="LR796707">
    <property type="protein sequence ID" value="CAB4160991.1"/>
    <property type="molecule type" value="Genomic_DNA"/>
</dbReference>
<evidence type="ECO:0000313" key="1">
    <source>
        <dbReference type="EMBL" id="CAB4146524.1"/>
    </source>
</evidence>
<accession>A0A6J5MIP6</accession>